<evidence type="ECO:0000313" key="9">
    <source>
        <dbReference type="EMBL" id="AHK18511.1"/>
    </source>
</evidence>
<evidence type="ECO:0000313" key="12">
    <source>
        <dbReference type="Proteomes" id="UP000038204"/>
    </source>
</evidence>
<name>A0A0T9QZX8_9GAMM</name>
<dbReference type="PANTHER" id="PTHR31873:SF6">
    <property type="entry name" value="ASPARTATE DEHYDROGENASE DOMAIN-CONTAINING PROTEIN"/>
    <property type="match status" value="1"/>
</dbReference>
<gene>
    <name evidence="6 10" type="primary">nadX</name>
    <name evidence="9" type="ORF">BF17_03510</name>
    <name evidence="10" type="ORF">ERS008667_03193</name>
</gene>
<keyword evidence="3 6" id="KW-0521">NADP</keyword>
<dbReference type="AlphaFoldDB" id="A0A0T9QZX8"/>
<feature type="active site" evidence="6">
    <location>
        <position position="216"/>
    </location>
</feature>
<dbReference type="RefSeq" id="WP_025381314.1">
    <property type="nucleotide sequence ID" value="NZ_CABIHS010000040.1"/>
</dbReference>
<dbReference type="GO" id="GO:0033735">
    <property type="term" value="F:aspartate dehydrogenase [NAD(P)+] activity"/>
    <property type="evidence" value="ECO:0007669"/>
    <property type="project" value="UniProtKB-EC"/>
</dbReference>
<reference evidence="9 11" key="1">
    <citation type="journal article" date="2014" name="Genome Announc.">
        <title>Genome Sequence of Yersinia similis Y228T, a Member of the Yersinia pseudotuberculosis Complex.</title>
        <authorList>
            <person name="Sprague L.D."/>
            <person name="Neubauer H."/>
        </authorList>
    </citation>
    <scope>NUCLEOTIDE SEQUENCE [LARGE SCALE GENOMIC DNA]</scope>
    <source>
        <strain evidence="9 11">228</strain>
    </source>
</reference>
<evidence type="ECO:0000256" key="2">
    <source>
        <dbReference type="ARBA" id="ARBA00022642"/>
    </source>
</evidence>
<dbReference type="UniPathway" id="UPA00253">
    <property type="reaction ID" value="UER00456"/>
</dbReference>
<dbReference type="HAMAP" id="MF_01265">
    <property type="entry name" value="NadX"/>
    <property type="match status" value="1"/>
</dbReference>
<dbReference type="PIRSF" id="PIRSF005227">
    <property type="entry name" value="Asp_dh_NAD_syn"/>
    <property type="match status" value="1"/>
</dbReference>
<feature type="binding site" evidence="6">
    <location>
        <position position="120"/>
    </location>
    <ligand>
        <name>NAD(+)</name>
        <dbReference type="ChEBI" id="CHEBI:57540"/>
    </ligand>
</feature>
<comment type="miscellaneous">
    <text evidence="6">The iminoaspartate product is unstable in aqueous solution and can decompose to oxaloacetate and ammonia.</text>
</comment>
<evidence type="ECO:0000256" key="3">
    <source>
        <dbReference type="ARBA" id="ARBA00022857"/>
    </source>
</evidence>
<dbReference type="GO" id="GO:0009435">
    <property type="term" value="P:NAD+ biosynthetic process"/>
    <property type="evidence" value="ECO:0007669"/>
    <property type="project" value="UniProtKB-UniRule"/>
</dbReference>
<dbReference type="PANTHER" id="PTHR31873">
    <property type="entry name" value="L-ASPARTATE DEHYDROGENASE-RELATED"/>
    <property type="match status" value="1"/>
</dbReference>
<evidence type="ECO:0000256" key="5">
    <source>
        <dbReference type="ARBA" id="ARBA00023027"/>
    </source>
</evidence>
<dbReference type="Pfam" id="PF01958">
    <property type="entry name" value="Asp_DH_C"/>
    <property type="match status" value="1"/>
</dbReference>
<dbReference type="Proteomes" id="UP000038204">
    <property type="component" value="Unassembled WGS sequence"/>
</dbReference>
<dbReference type="Gene3D" id="3.30.360.10">
    <property type="entry name" value="Dihydrodipicolinate Reductase, domain 2"/>
    <property type="match status" value="1"/>
</dbReference>
<dbReference type="Gene3D" id="3.40.50.720">
    <property type="entry name" value="NAD(P)-binding Rossmann-like Domain"/>
    <property type="match status" value="1"/>
</dbReference>
<feature type="binding site" evidence="6">
    <location>
        <position position="186"/>
    </location>
    <ligand>
        <name>NAD(+)</name>
        <dbReference type="ChEBI" id="CHEBI:57540"/>
    </ligand>
</feature>
<dbReference type="PATRIC" id="fig|367190.3.peg.636"/>
<dbReference type="GO" id="GO:0051287">
    <property type="term" value="F:NAD binding"/>
    <property type="evidence" value="ECO:0007669"/>
    <property type="project" value="UniProtKB-UniRule"/>
</dbReference>
<dbReference type="SUPFAM" id="SSF51735">
    <property type="entry name" value="NAD(P)-binding Rossmann-fold domains"/>
    <property type="match status" value="1"/>
</dbReference>
<dbReference type="GO" id="GO:0050661">
    <property type="term" value="F:NADP binding"/>
    <property type="evidence" value="ECO:0007669"/>
    <property type="project" value="UniProtKB-UniRule"/>
</dbReference>
<dbReference type="EC" id="1.4.1.21" evidence="6"/>
<accession>A0A0T9QZX8</accession>
<proteinExistence type="inferred from homology"/>
<evidence type="ECO:0000256" key="4">
    <source>
        <dbReference type="ARBA" id="ARBA00023002"/>
    </source>
</evidence>
<keyword evidence="2 6" id="KW-0662">Pyridine nucleotide biosynthesis</keyword>
<dbReference type="Pfam" id="PF03447">
    <property type="entry name" value="NAD_binding_3"/>
    <property type="match status" value="1"/>
</dbReference>
<dbReference type="KEGG" id="ysi:BF17_03510"/>
<dbReference type="EMBL" id="CP007230">
    <property type="protein sequence ID" value="AHK18511.1"/>
    <property type="molecule type" value="Genomic_DNA"/>
</dbReference>
<keyword evidence="5 6" id="KW-0520">NAD</keyword>
<reference evidence="10 12" key="2">
    <citation type="submission" date="2015-03" db="EMBL/GenBank/DDBJ databases">
        <authorList>
            <person name="Murphy D."/>
        </authorList>
    </citation>
    <scope>NUCLEOTIDE SEQUENCE [LARGE SCALE GENOMIC DNA]</scope>
    <source>
        <strain evidence="10 12">Y233</strain>
    </source>
</reference>
<dbReference type="SUPFAM" id="SSF55347">
    <property type="entry name" value="Glyceraldehyde-3-phosphate dehydrogenase-like, C-terminal domain"/>
    <property type="match status" value="1"/>
</dbReference>
<evidence type="ECO:0000313" key="11">
    <source>
        <dbReference type="Proteomes" id="UP000019439"/>
    </source>
</evidence>
<evidence type="ECO:0000259" key="7">
    <source>
        <dbReference type="Pfam" id="PF01958"/>
    </source>
</evidence>
<dbReference type="GeneID" id="96662719"/>
<dbReference type="EMBL" id="CQBK01000026">
    <property type="protein sequence ID" value="CNI37207.1"/>
    <property type="molecule type" value="Genomic_DNA"/>
</dbReference>
<dbReference type="NCBIfam" id="NF009828">
    <property type="entry name" value="PRK13303.1-3"/>
    <property type="match status" value="1"/>
</dbReference>
<evidence type="ECO:0000256" key="6">
    <source>
        <dbReference type="HAMAP-Rule" id="MF_01265"/>
    </source>
</evidence>
<dbReference type="InterPro" id="IPR005106">
    <property type="entry name" value="Asp/hSer_DH_NAD-bd"/>
</dbReference>
<protein>
    <recommendedName>
        <fullName evidence="6">L-aspartate dehydrogenase</fullName>
        <ecNumber evidence="6">1.4.1.21</ecNumber>
    </recommendedName>
</protein>
<comment type="catalytic activity">
    <reaction evidence="6">
        <text>L-aspartate + NADP(+) + H2O = oxaloacetate + NH4(+) + NADPH + H(+)</text>
        <dbReference type="Rhea" id="RHEA:11784"/>
        <dbReference type="ChEBI" id="CHEBI:15377"/>
        <dbReference type="ChEBI" id="CHEBI:15378"/>
        <dbReference type="ChEBI" id="CHEBI:16452"/>
        <dbReference type="ChEBI" id="CHEBI:28938"/>
        <dbReference type="ChEBI" id="CHEBI:29991"/>
        <dbReference type="ChEBI" id="CHEBI:57783"/>
        <dbReference type="ChEBI" id="CHEBI:58349"/>
        <dbReference type="EC" id="1.4.1.21"/>
    </reaction>
</comment>
<sequence>MKKIMLIGFGAMAKEVIARLPEGVAVGWIVAREGHHPQIRKLFTGQTAVLNHPDECQASPDLVLECASQEAVAEFGPAVLRRGWTLAIISTGALAEASLYEHLQHCCQQYCGHLLLLSGAVAGMDGLAAAREGGLQQVTYQSCKSPASWRGSAAEQMIDLNQVTEPQVFFSGSAREAARLFPANANVAATIALSGIGMDVTAVELKVDPATQRNTHTVYARGTFGEFHVVLSGNPLASNPKTSTLAALSAVQVCRRLVEDGLLSFG</sequence>
<comment type="function">
    <text evidence="6">Specifically catalyzes the NAD or NADP-dependent dehydrogenation of L-aspartate to iminoaspartate.</text>
</comment>
<feature type="domain" description="Aspartate dehydrogenase" evidence="7">
    <location>
        <begin position="163"/>
        <end position="251"/>
    </location>
</feature>
<evidence type="ECO:0000259" key="8">
    <source>
        <dbReference type="Pfam" id="PF03447"/>
    </source>
</evidence>
<evidence type="ECO:0000256" key="1">
    <source>
        <dbReference type="ARBA" id="ARBA00008331"/>
    </source>
</evidence>
<comment type="pathway">
    <text evidence="6">Cofactor biosynthesis; NAD(+) biosynthesis; iminoaspartate from L-aspartate (dehydrogenase route): step 1/1.</text>
</comment>
<comment type="catalytic activity">
    <reaction evidence="6">
        <text>L-aspartate + NAD(+) + H2O = oxaloacetate + NH4(+) + NADH + H(+)</text>
        <dbReference type="Rhea" id="RHEA:11788"/>
        <dbReference type="ChEBI" id="CHEBI:15377"/>
        <dbReference type="ChEBI" id="CHEBI:15378"/>
        <dbReference type="ChEBI" id="CHEBI:16452"/>
        <dbReference type="ChEBI" id="CHEBI:28938"/>
        <dbReference type="ChEBI" id="CHEBI:29991"/>
        <dbReference type="ChEBI" id="CHEBI:57540"/>
        <dbReference type="ChEBI" id="CHEBI:57945"/>
        <dbReference type="EC" id="1.4.1.21"/>
    </reaction>
</comment>
<comment type="similarity">
    <text evidence="1 6">Belongs to the L-aspartate dehydrogenase family.</text>
</comment>
<dbReference type="InterPro" id="IPR020626">
    <property type="entry name" value="Asp_DH_prok"/>
</dbReference>
<dbReference type="InterPro" id="IPR036291">
    <property type="entry name" value="NAD(P)-bd_dom_sf"/>
</dbReference>
<keyword evidence="11" id="KW-1185">Reference proteome</keyword>
<dbReference type="InterPro" id="IPR002811">
    <property type="entry name" value="Asp_DH"/>
</dbReference>
<dbReference type="InterPro" id="IPR011182">
    <property type="entry name" value="L-Asp_DH"/>
</dbReference>
<feature type="domain" description="Aspartate/homoserine dehydrogenase NAD-binding" evidence="8">
    <location>
        <begin position="8"/>
        <end position="105"/>
    </location>
</feature>
<dbReference type="Proteomes" id="UP000019439">
    <property type="component" value="Chromosome"/>
</dbReference>
<evidence type="ECO:0000313" key="10">
    <source>
        <dbReference type="EMBL" id="CNI37207.1"/>
    </source>
</evidence>
<keyword evidence="4 6" id="KW-0560">Oxidoreductase</keyword>
<organism evidence="10 12">
    <name type="scientific">Yersinia similis</name>
    <dbReference type="NCBI Taxonomy" id="367190"/>
    <lineage>
        <taxon>Bacteria</taxon>
        <taxon>Pseudomonadati</taxon>
        <taxon>Pseudomonadota</taxon>
        <taxon>Gammaproteobacteria</taxon>
        <taxon>Enterobacterales</taxon>
        <taxon>Yersiniaceae</taxon>
        <taxon>Yersinia</taxon>
    </lineage>
</organism>
<dbReference type="GO" id="GO:0016639">
    <property type="term" value="F:oxidoreductase activity, acting on the CH-NH2 group of donors, NAD or NADP as acceptor"/>
    <property type="evidence" value="ECO:0007669"/>
    <property type="project" value="UniProtKB-UniRule"/>
</dbReference>